<dbReference type="Proteomes" id="UP001285636">
    <property type="component" value="Unassembled WGS sequence"/>
</dbReference>
<dbReference type="PROSITE" id="PS51257">
    <property type="entry name" value="PROKAR_LIPOPROTEIN"/>
    <property type="match status" value="1"/>
</dbReference>
<accession>A0AAJ2NQ06</accession>
<name>A0AAJ2NQ06_ALKPS</name>
<evidence type="ECO:0000313" key="1">
    <source>
        <dbReference type="EMBL" id="MDV2886490.1"/>
    </source>
</evidence>
<proteinExistence type="predicted"/>
<dbReference type="EMBL" id="JAWJAY010000003">
    <property type="protein sequence ID" value="MDV2886490.1"/>
    <property type="molecule type" value="Genomic_DNA"/>
</dbReference>
<protein>
    <submittedName>
        <fullName evidence="1">Uncharacterized protein</fullName>
    </submittedName>
</protein>
<dbReference type="AlphaFoldDB" id="A0AAJ2NQ06"/>
<organism evidence="1 2">
    <name type="scientific">Alkalihalophilus pseudofirmus</name>
    <name type="common">Bacillus pseudofirmus</name>
    <dbReference type="NCBI Taxonomy" id="79885"/>
    <lineage>
        <taxon>Bacteria</taxon>
        <taxon>Bacillati</taxon>
        <taxon>Bacillota</taxon>
        <taxon>Bacilli</taxon>
        <taxon>Bacillales</taxon>
        <taxon>Bacillaceae</taxon>
        <taxon>Alkalihalophilus</taxon>
    </lineage>
</organism>
<gene>
    <name evidence="1" type="ORF">RYX45_14965</name>
</gene>
<sequence length="154" mass="17239">MKRKWLAGVLAGMFLVTGCNNPEEPEVQAQSNNQHPSAERVTYGLLGPGPINYGSIRRSQTFDQMGELNTTGSSYRSAHNYHEDLGDHQSLMRRVVANESPFNPGSVMIAGHHAWVTVHVPKGLNDSEKQSELDKLKRTFLLEVPRYQVHINES</sequence>
<comment type="caution">
    <text evidence="1">The sequence shown here is derived from an EMBL/GenBank/DDBJ whole genome shotgun (WGS) entry which is preliminary data.</text>
</comment>
<evidence type="ECO:0000313" key="2">
    <source>
        <dbReference type="Proteomes" id="UP001285636"/>
    </source>
</evidence>
<reference evidence="1" key="1">
    <citation type="submission" date="2023-10" db="EMBL/GenBank/DDBJ databases">
        <title>Screening of Alkalihalophilus pseudofirmusBZ-TG-HK211 and Its Alleviation of Salt Stress on Rapeseed Growth.</title>
        <authorList>
            <person name="Zhao B."/>
            <person name="Guo T."/>
        </authorList>
    </citation>
    <scope>NUCLEOTIDE SEQUENCE</scope>
    <source>
        <strain evidence="1">BZ-TG-HK211</strain>
    </source>
</reference>
<dbReference type="RefSeq" id="WP_012960726.1">
    <property type="nucleotide sequence ID" value="NZ_CP117835.1"/>
</dbReference>